<dbReference type="Proteomes" id="UP000789901">
    <property type="component" value="Unassembled WGS sequence"/>
</dbReference>
<protein>
    <submittedName>
        <fullName evidence="2">44727_t:CDS:1</fullName>
    </submittedName>
</protein>
<organism evidence="2 3">
    <name type="scientific">Gigaspora margarita</name>
    <dbReference type="NCBI Taxonomy" id="4874"/>
    <lineage>
        <taxon>Eukaryota</taxon>
        <taxon>Fungi</taxon>
        <taxon>Fungi incertae sedis</taxon>
        <taxon>Mucoromycota</taxon>
        <taxon>Glomeromycotina</taxon>
        <taxon>Glomeromycetes</taxon>
        <taxon>Diversisporales</taxon>
        <taxon>Gigasporaceae</taxon>
        <taxon>Gigaspora</taxon>
    </lineage>
</organism>
<evidence type="ECO:0000313" key="2">
    <source>
        <dbReference type="EMBL" id="CAG8806607.1"/>
    </source>
</evidence>
<evidence type="ECO:0000256" key="1">
    <source>
        <dbReference type="SAM" id="MobiDB-lite"/>
    </source>
</evidence>
<reference evidence="2 3" key="1">
    <citation type="submission" date="2021-06" db="EMBL/GenBank/DDBJ databases">
        <authorList>
            <person name="Kallberg Y."/>
            <person name="Tangrot J."/>
            <person name="Rosling A."/>
        </authorList>
    </citation>
    <scope>NUCLEOTIDE SEQUENCE [LARGE SCALE GENOMIC DNA]</scope>
    <source>
        <strain evidence="2 3">120-4 pot B 10/14</strain>
    </source>
</reference>
<gene>
    <name evidence="2" type="ORF">GMARGA_LOCUS24331</name>
</gene>
<comment type="caution">
    <text evidence="2">The sequence shown here is derived from an EMBL/GenBank/DDBJ whole genome shotgun (WGS) entry which is preliminary data.</text>
</comment>
<feature type="non-terminal residue" evidence="2">
    <location>
        <position position="1"/>
    </location>
</feature>
<dbReference type="EMBL" id="CAJVQB010025559">
    <property type="protein sequence ID" value="CAG8806607.1"/>
    <property type="molecule type" value="Genomic_DNA"/>
</dbReference>
<sequence>SKTLYRWYIHPVLCEITIQEFYDKIIKEQTTKKFSVKVDSSEIEFVEINKSQNAVATKANLNCNIIELINSFGINIHYYLKSNQTLPPSSFLNGLSIIMKNVQQDQLYLPVFSQPSKPNQKQILQQDIINWIKNNGSGWSSLSFANSNRKKFVDLMEVIWYIDMRCHDKFKEYELDSFVVSILGYISFFQQQKEISAINHNSEVLVQSVKDATSIKIHNRNTWIAPINKTKYYDLINILTNTLSWKPIDIEEYLPTDPMLRYIQELVYAFPFKIGECWLTLVAAQFLAGKAADAIVAVDERHYDTVVHLATAISVNDLLQQIKYECIPEIPCHCTLEEFELLKQLPDPFPSNDLHYKSFEELYGTITTEEHRPSLKNSKPITSKTAITTEQTNIQVINSDTTDNHSENGTSSNNTDKDNILELNDQDNNDYNDEQESCKSKESNYSNVDEEVNVEVPIKILFEKVFVNDLWTCALLIERPYYSAGIYPDICYNCGSAEDLKKTKGKLPLCSKCTGVTIPKKWAK</sequence>
<evidence type="ECO:0000313" key="3">
    <source>
        <dbReference type="Proteomes" id="UP000789901"/>
    </source>
</evidence>
<name>A0ABN7VYN3_GIGMA</name>
<keyword evidence="3" id="KW-1185">Reference proteome</keyword>
<feature type="compositionally biased region" description="Acidic residues" evidence="1">
    <location>
        <begin position="424"/>
        <end position="435"/>
    </location>
</feature>
<feature type="region of interest" description="Disordered" evidence="1">
    <location>
        <begin position="389"/>
        <end position="444"/>
    </location>
</feature>
<proteinExistence type="predicted"/>
<accession>A0ABN7VYN3</accession>
<feature type="compositionally biased region" description="Polar residues" evidence="1">
    <location>
        <begin position="389"/>
        <end position="414"/>
    </location>
</feature>